<comment type="similarity">
    <text evidence="13">Belongs to the protein kinase superfamily. Ser/Thr protein kinase family.</text>
</comment>
<dbReference type="InterPro" id="IPR000858">
    <property type="entry name" value="S_locus_glycoprot_dom"/>
</dbReference>
<keyword evidence="23" id="KW-1185">Reference proteome</keyword>
<dbReference type="GO" id="GO:0004674">
    <property type="term" value="F:protein serine/threonine kinase activity"/>
    <property type="evidence" value="ECO:0007669"/>
    <property type="project" value="UniProtKB-KW"/>
</dbReference>
<dbReference type="PANTHER" id="PTHR27002:SF981">
    <property type="entry name" value="NON-SPECIFIC SERINE_THREONINE PROTEIN KINASE"/>
    <property type="match status" value="1"/>
</dbReference>
<comment type="subcellular location">
    <subcellularLocation>
        <location evidence="1">Cell membrane</location>
        <topology evidence="1">Single-pass type I membrane protein</topology>
    </subcellularLocation>
</comment>
<dbReference type="AlphaFoldDB" id="A0AAD7PU87"/>
<dbReference type="FunFam" id="1.10.510.10:FF:000060">
    <property type="entry name" value="G-type lectin S-receptor-like serine/threonine-protein kinase"/>
    <property type="match status" value="1"/>
</dbReference>
<dbReference type="FunFam" id="2.90.10.10:FF:000029">
    <property type="entry name" value="G-type lectin S-receptor-like serine/threonine-protein kinase"/>
    <property type="match status" value="1"/>
</dbReference>
<keyword evidence="16" id="KW-0812">Transmembrane</keyword>
<feature type="domain" description="EGF-like" evidence="19">
    <location>
        <begin position="283"/>
        <end position="321"/>
    </location>
</feature>
<feature type="region of interest" description="Disordered" evidence="15">
    <location>
        <begin position="791"/>
        <end position="811"/>
    </location>
</feature>
<dbReference type="PIRSF" id="PIRSF000641">
    <property type="entry name" value="SRK"/>
    <property type="match status" value="1"/>
</dbReference>
<dbReference type="InterPro" id="IPR001245">
    <property type="entry name" value="Ser-Thr/Tyr_kinase_cat_dom"/>
</dbReference>
<feature type="domain" description="Bulb-type lectin" evidence="20">
    <location>
        <begin position="24"/>
        <end position="148"/>
    </location>
</feature>
<organism evidence="22 23">
    <name type="scientific">Quillaja saponaria</name>
    <name type="common">Soap bark tree</name>
    <dbReference type="NCBI Taxonomy" id="32244"/>
    <lineage>
        <taxon>Eukaryota</taxon>
        <taxon>Viridiplantae</taxon>
        <taxon>Streptophyta</taxon>
        <taxon>Embryophyta</taxon>
        <taxon>Tracheophyta</taxon>
        <taxon>Spermatophyta</taxon>
        <taxon>Magnoliopsida</taxon>
        <taxon>eudicotyledons</taxon>
        <taxon>Gunneridae</taxon>
        <taxon>Pentapetalae</taxon>
        <taxon>rosids</taxon>
        <taxon>fabids</taxon>
        <taxon>Fabales</taxon>
        <taxon>Quillajaceae</taxon>
        <taxon>Quillaja</taxon>
    </lineage>
</organism>
<dbReference type="Pfam" id="PF07714">
    <property type="entry name" value="PK_Tyr_Ser-Thr"/>
    <property type="match status" value="1"/>
</dbReference>
<keyword evidence="3 13" id="KW-0723">Serine/threonine-protein kinase</keyword>
<dbReference type="PROSITE" id="PS50011">
    <property type="entry name" value="PROTEIN_KINASE_DOM"/>
    <property type="match status" value="1"/>
</dbReference>
<evidence type="ECO:0000256" key="5">
    <source>
        <dbReference type="ARBA" id="ARBA00022729"/>
    </source>
</evidence>
<keyword evidence="16" id="KW-1133">Transmembrane helix</keyword>
<dbReference type="InterPro" id="IPR000719">
    <property type="entry name" value="Prot_kinase_dom"/>
</dbReference>
<evidence type="ECO:0000256" key="13">
    <source>
        <dbReference type="PIRNR" id="PIRNR000641"/>
    </source>
</evidence>
<accession>A0AAD7PU87</accession>
<evidence type="ECO:0000256" key="1">
    <source>
        <dbReference type="ARBA" id="ARBA00004251"/>
    </source>
</evidence>
<dbReference type="CDD" id="cd00028">
    <property type="entry name" value="B_lectin"/>
    <property type="match status" value="1"/>
</dbReference>
<feature type="domain" description="Apple" evidence="21">
    <location>
        <begin position="340"/>
        <end position="421"/>
    </location>
</feature>
<protein>
    <recommendedName>
        <fullName evidence="13">Receptor-like serine/threonine-protein kinase</fullName>
        <ecNumber evidence="13">2.7.11.1</ecNumber>
    </recommendedName>
</protein>
<keyword evidence="8 13" id="KW-0067">ATP-binding</keyword>
<dbReference type="Gene3D" id="1.10.510.10">
    <property type="entry name" value="Transferase(Phosphotransferase) domain 1"/>
    <property type="match status" value="1"/>
</dbReference>
<dbReference type="Pfam" id="PF08276">
    <property type="entry name" value="PAN_2"/>
    <property type="match status" value="1"/>
</dbReference>
<comment type="caution">
    <text evidence="22">The sequence shown here is derived from an EMBL/GenBank/DDBJ whole genome shotgun (WGS) entry which is preliminary data.</text>
</comment>
<dbReference type="InterPro" id="IPR003609">
    <property type="entry name" value="Pan_app"/>
</dbReference>
<dbReference type="SMART" id="SM00108">
    <property type="entry name" value="B_lectin"/>
    <property type="match status" value="1"/>
</dbReference>
<keyword evidence="4 13" id="KW-0808">Transferase</keyword>
<comment type="caution">
    <text evidence="14">Lacks conserved residue(s) required for the propagation of feature annotation.</text>
</comment>
<feature type="signal peptide" evidence="17">
    <location>
        <begin position="1"/>
        <end position="23"/>
    </location>
</feature>
<dbReference type="Gene3D" id="3.30.200.20">
    <property type="entry name" value="Phosphorylase Kinase, domain 1"/>
    <property type="match status" value="1"/>
</dbReference>
<keyword evidence="7 13" id="KW-0418">Kinase</keyword>
<reference evidence="22" key="1">
    <citation type="journal article" date="2023" name="Science">
        <title>Elucidation of the pathway for biosynthesis of saponin adjuvants from the soapbark tree.</title>
        <authorList>
            <person name="Reed J."/>
            <person name="Orme A."/>
            <person name="El-Demerdash A."/>
            <person name="Owen C."/>
            <person name="Martin L.B.B."/>
            <person name="Misra R.C."/>
            <person name="Kikuchi S."/>
            <person name="Rejzek M."/>
            <person name="Martin A.C."/>
            <person name="Harkess A."/>
            <person name="Leebens-Mack J."/>
            <person name="Louveau T."/>
            <person name="Stephenson M.J."/>
            <person name="Osbourn A."/>
        </authorList>
    </citation>
    <scope>NUCLEOTIDE SEQUENCE</scope>
    <source>
        <strain evidence="22">S10</strain>
    </source>
</reference>
<keyword evidence="14" id="KW-0245">EGF-like domain</keyword>
<dbReference type="KEGG" id="qsa:O6P43_012531"/>
<dbReference type="GO" id="GO:0005886">
    <property type="term" value="C:plasma membrane"/>
    <property type="evidence" value="ECO:0007669"/>
    <property type="project" value="UniProtKB-SubCell"/>
</dbReference>
<keyword evidence="2" id="KW-1003">Cell membrane</keyword>
<dbReference type="InterPro" id="IPR008271">
    <property type="entry name" value="Ser/Thr_kinase_AS"/>
</dbReference>
<dbReference type="SUPFAM" id="SSF51110">
    <property type="entry name" value="alpha-D-mannose-specific plant lectins"/>
    <property type="match status" value="1"/>
</dbReference>
<dbReference type="PANTHER" id="PTHR27002">
    <property type="entry name" value="RECEPTOR-LIKE SERINE/THREONINE-PROTEIN KINASE SD1-8"/>
    <property type="match status" value="1"/>
</dbReference>
<evidence type="ECO:0000256" key="6">
    <source>
        <dbReference type="ARBA" id="ARBA00022741"/>
    </source>
</evidence>
<evidence type="ECO:0000313" key="22">
    <source>
        <dbReference type="EMBL" id="KAJ7968426.1"/>
    </source>
</evidence>
<keyword evidence="9" id="KW-1015">Disulfide bond</keyword>
<dbReference type="Gene3D" id="2.90.10.10">
    <property type="entry name" value="Bulb-type lectin domain"/>
    <property type="match status" value="1"/>
</dbReference>
<evidence type="ECO:0000256" key="7">
    <source>
        <dbReference type="ARBA" id="ARBA00022777"/>
    </source>
</evidence>
<gene>
    <name evidence="22" type="ORF">O6P43_012531</name>
</gene>
<dbReference type="Pfam" id="PF01453">
    <property type="entry name" value="B_lectin"/>
    <property type="match status" value="1"/>
</dbReference>
<evidence type="ECO:0000256" key="15">
    <source>
        <dbReference type="SAM" id="MobiDB-lite"/>
    </source>
</evidence>
<dbReference type="InterPro" id="IPR036426">
    <property type="entry name" value="Bulb-type_lectin_dom_sf"/>
</dbReference>
<evidence type="ECO:0000256" key="16">
    <source>
        <dbReference type="SAM" id="Phobius"/>
    </source>
</evidence>
<comment type="catalytic activity">
    <reaction evidence="12 13">
        <text>L-seryl-[protein] + ATP = O-phospho-L-seryl-[protein] + ADP + H(+)</text>
        <dbReference type="Rhea" id="RHEA:17989"/>
        <dbReference type="Rhea" id="RHEA-COMP:9863"/>
        <dbReference type="Rhea" id="RHEA-COMP:11604"/>
        <dbReference type="ChEBI" id="CHEBI:15378"/>
        <dbReference type="ChEBI" id="CHEBI:29999"/>
        <dbReference type="ChEBI" id="CHEBI:30616"/>
        <dbReference type="ChEBI" id="CHEBI:83421"/>
        <dbReference type="ChEBI" id="CHEBI:456216"/>
        <dbReference type="EC" id="2.7.11.1"/>
    </reaction>
</comment>
<dbReference type="Pfam" id="PF00954">
    <property type="entry name" value="S_locus_glycop"/>
    <property type="match status" value="1"/>
</dbReference>
<dbReference type="CDD" id="cd01098">
    <property type="entry name" value="PAN_AP_plant"/>
    <property type="match status" value="1"/>
</dbReference>
<evidence type="ECO:0000256" key="3">
    <source>
        <dbReference type="ARBA" id="ARBA00022527"/>
    </source>
</evidence>
<evidence type="ECO:0000256" key="9">
    <source>
        <dbReference type="ARBA" id="ARBA00023157"/>
    </source>
</evidence>
<sequence length="824" mass="92754">MYYIKKTLLYVLIQLLFVRFCLPLDTITVGQSIKNGEILVSSEEKFALGFFSPGKSRNRYVGIWFNKVSVQTVVWVANRDHPINDTSGVLSLNNNGNLELHHKYSNLPIWFTNVSATVTNGTVSAKLLDIGNLVLSQTDSKRIIWQSFDCPTNIMLPNYKVGLNRRTNVSRFLQSWKTSDDPSAGSITYKMDTSGQYQLFMYKNGIPKWRIGPWNGEELNGYPQPQKTNTFRVMFVNNDDEVSNFYQVDKSVIVQSTLEESGILRTYIWNDREQRWIGVWSAPQNDCDNYGLCGPNSNCNPFTDEQFRCTCLPGYEPKSYQYVNGNRSGGCQRKQHVSVCGNGEGFAQVKDVKVPDTSMVLVETNLSQKECNLGCLRDCSCTAYASADVRGGGSGCIIWYGSLTDTEMLADGGHELYIRVDASELVKHKSKRFSAKKGMLLAILVSSVAVIFLLTAFSVYWFRKRKRKAIRYLNNDSTREEENHEGGEHPSVPFFSLGKVIAATDNFSSGNKLGEGGFGPVYKGRLVNGLEIAVKRLSKSSGQGATEFKNEVKLIAKLQHRNLVRLLGFCIHKDERMLIYEYLPNKGLDIFIFDETRRSVLNWTKRFDIVFGIARGVLYLHQDSRLKIIHRDLKASNVLLDATMNPKISDFGMARMVGEDQIQGSTNRIVGTYGYMSPEYAMEGRYSTQSDVFSFGVILLEIITGKRNTNQENERSSRNLIEYVWDLWREGKALELVDSTLEQSYPIPQVMRCIQLGLLCVQECANDRPTMFTVVFMLGSETTLPSPKKPAYIYKGKQNQSDSSASGGGGSSVCDMTMSLVNGR</sequence>
<evidence type="ECO:0000259" key="21">
    <source>
        <dbReference type="PROSITE" id="PS50948"/>
    </source>
</evidence>
<dbReference type="PROSITE" id="PS50026">
    <property type="entry name" value="EGF_3"/>
    <property type="match status" value="1"/>
</dbReference>
<dbReference type="SUPFAM" id="SSF56112">
    <property type="entry name" value="Protein kinase-like (PK-like)"/>
    <property type="match status" value="1"/>
</dbReference>
<evidence type="ECO:0000256" key="10">
    <source>
        <dbReference type="ARBA" id="ARBA00023180"/>
    </source>
</evidence>
<dbReference type="PROSITE" id="PS50927">
    <property type="entry name" value="BULB_LECTIN"/>
    <property type="match status" value="1"/>
</dbReference>
<dbReference type="CDD" id="cd00054">
    <property type="entry name" value="EGF_CA"/>
    <property type="match status" value="1"/>
</dbReference>
<keyword evidence="16" id="KW-0472">Membrane</keyword>
<dbReference type="PROSITE" id="PS50948">
    <property type="entry name" value="PAN"/>
    <property type="match status" value="1"/>
</dbReference>
<keyword evidence="10" id="KW-0325">Glycoprotein</keyword>
<dbReference type="Proteomes" id="UP001163823">
    <property type="component" value="Chromosome 5"/>
</dbReference>
<dbReference type="CDD" id="cd14066">
    <property type="entry name" value="STKc_IRAK"/>
    <property type="match status" value="1"/>
</dbReference>
<evidence type="ECO:0000256" key="17">
    <source>
        <dbReference type="SAM" id="SignalP"/>
    </source>
</evidence>
<comment type="catalytic activity">
    <reaction evidence="11 13">
        <text>L-threonyl-[protein] + ATP = O-phospho-L-threonyl-[protein] + ADP + H(+)</text>
        <dbReference type="Rhea" id="RHEA:46608"/>
        <dbReference type="Rhea" id="RHEA-COMP:11060"/>
        <dbReference type="Rhea" id="RHEA-COMP:11605"/>
        <dbReference type="ChEBI" id="CHEBI:15378"/>
        <dbReference type="ChEBI" id="CHEBI:30013"/>
        <dbReference type="ChEBI" id="CHEBI:30616"/>
        <dbReference type="ChEBI" id="CHEBI:61977"/>
        <dbReference type="ChEBI" id="CHEBI:456216"/>
        <dbReference type="EC" id="2.7.11.1"/>
    </reaction>
</comment>
<evidence type="ECO:0000256" key="12">
    <source>
        <dbReference type="ARBA" id="ARBA00048679"/>
    </source>
</evidence>
<feature type="transmembrane region" description="Helical" evidence="16">
    <location>
        <begin position="439"/>
        <end position="462"/>
    </location>
</feature>
<evidence type="ECO:0000259" key="18">
    <source>
        <dbReference type="PROSITE" id="PS50011"/>
    </source>
</evidence>
<dbReference type="GO" id="GO:0048544">
    <property type="term" value="P:recognition of pollen"/>
    <property type="evidence" value="ECO:0007669"/>
    <property type="project" value="InterPro"/>
</dbReference>
<dbReference type="InterPro" id="IPR000742">
    <property type="entry name" value="EGF"/>
</dbReference>
<name>A0AAD7PU87_QUISA</name>
<dbReference type="InterPro" id="IPR024171">
    <property type="entry name" value="SRK-like_kinase"/>
</dbReference>
<evidence type="ECO:0000313" key="23">
    <source>
        <dbReference type="Proteomes" id="UP001163823"/>
    </source>
</evidence>
<dbReference type="PROSITE" id="PS00108">
    <property type="entry name" value="PROTEIN_KINASE_ST"/>
    <property type="match status" value="1"/>
</dbReference>
<keyword evidence="6 13" id="KW-0547">Nucleotide-binding</keyword>
<evidence type="ECO:0000259" key="20">
    <source>
        <dbReference type="PROSITE" id="PS50927"/>
    </source>
</evidence>
<proteinExistence type="inferred from homology"/>
<evidence type="ECO:0000256" key="8">
    <source>
        <dbReference type="ARBA" id="ARBA00022840"/>
    </source>
</evidence>
<keyword evidence="5 17" id="KW-0732">Signal</keyword>
<evidence type="ECO:0000259" key="19">
    <source>
        <dbReference type="PROSITE" id="PS50026"/>
    </source>
</evidence>
<evidence type="ECO:0000256" key="11">
    <source>
        <dbReference type="ARBA" id="ARBA00047899"/>
    </source>
</evidence>
<dbReference type="GO" id="GO:0005524">
    <property type="term" value="F:ATP binding"/>
    <property type="evidence" value="ECO:0007669"/>
    <property type="project" value="UniProtKB-KW"/>
</dbReference>
<dbReference type="EC" id="2.7.11.1" evidence="13"/>
<dbReference type="EMBL" id="JARAOO010000005">
    <property type="protein sequence ID" value="KAJ7968426.1"/>
    <property type="molecule type" value="Genomic_DNA"/>
</dbReference>
<dbReference type="SMART" id="SM00473">
    <property type="entry name" value="PAN_AP"/>
    <property type="match status" value="1"/>
</dbReference>
<feature type="domain" description="Protein kinase" evidence="18">
    <location>
        <begin position="507"/>
        <end position="784"/>
    </location>
</feature>
<dbReference type="InterPro" id="IPR011009">
    <property type="entry name" value="Kinase-like_dom_sf"/>
</dbReference>
<evidence type="ECO:0000256" key="14">
    <source>
        <dbReference type="PROSITE-ProRule" id="PRU00076"/>
    </source>
</evidence>
<dbReference type="FunFam" id="3.30.200.20:FF:000195">
    <property type="entry name" value="G-type lectin S-receptor-like serine/threonine-protein kinase"/>
    <property type="match status" value="1"/>
</dbReference>
<evidence type="ECO:0000256" key="4">
    <source>
        <dbReference type="ARBA" id="ARBA00022679"/>
    </source>
</evidence>
<dbReference type="InterPro" id="IPR001480">
    <property type="entry name" value="Bulb-type_lectin_dom"/>
</dbReference>
<feature type="chain" id="PRO_5042023124" description="Receptor-like serine/threonine-protein kinase" evidence="17">
    <location>
        <begin position="24"/>
        <end position="824"/>
    </location>
</feature>
<evidence type="ECO:0000256" key="2">
    <source>
        <dbReference type="ARBA" id="ARBA00022475"/>
    </source>
</evidence>
<dbReference type="SMART" id="SM00220">
    <property type="entry name" value="S_TKc"/>
    <property type="match status" value="1"/>
</dbReference>